<evidence type="ECO:0000313" key="2">
    <source>
        <dbReference type="Proteomes" id="UP001186944"/>
    </source>
</evidence>
<dbReference type="Gene3D" id="2.120.10.30">
    <property type="entry name" value="TolB, C-terminal domain"/>
    <property type="match status" value="1"/>
</dbReference>
<dbReference type="EMBL" id="VSWD01000010">
    <property type="protein sequence ID" value="KAK3090542.1"/>
    <property type="molecule type" value="Genomic_DNA"/>
</dbReference>
<dbReference type="AlphaFoldDB" id="A0AA88XQT0"/>
<gene>
    <name evidence="1" type="ORF">FSP39_012577</name>
</gene>
<evidence type="ECO:0000313" key="1">
    <source>
        <dbReference type="EMBL" id="KAK3090542.1"/>
    </source>
</evidence>
<accession>A0AA88XQT0</accession>
<comment type="caution">
    <text evidence="1">The sequence shown here is derived from an EMBL/GenBank/DDBJ whole genome shotgun (WGS) entry which is preliminary data.</text>
</comment>
<dbReference type="Proteomes" id="UP001186944">
    <property type="component" value="Unassembled WGS sequence"/>
</dbReference>
<name>A0AA88XQT0_PINIB</name>
<dbReference type="InterPro" id="IPR011042">
    <property type="entry name" value="6-blade_b-propeller_TolB-like"/>
</dbReference>
<proteinExistence type="predicted"/>
<sequence length="259" mass="28929">MTLPEQRQLVQFGVKGTRNLYVKSQIRTEIGYVCLAYDRDYSKLVCCVTLPFGHPRIDVVNGNGSVYKTFVWSQLLEDPRSLVIREDGVMVVLDQKRKCLIFVSTSGEFLGLYKGTANEPLRDPGYLCLDRNLNIYVTDSESHAIDIVRLDRTRMCRIQSDVELGMPREVDLLDGGLPKLAFHDVSYGNGYISVYDLSVPVAVTRLSSASRQPSTSYMENEALPVYSPLPQETPSAPLMNLDTSGENPPSYESIFGTAI</sequence>
<dbReference type="SUPFAM" id="SSF101898">
    <property type="entry name" value="NHL repeat"/>
    <property type="match status" value="1"/>
</dbReference>
<protein>
    <submittedName>
        <fullName evidence="1">Uncharacterized protein</fullName>
    </submittedName>
</protein>
<reference evidence="1" key="1">
    <citation type="submission" date="2019-08" db="EMBL/GenBank/DDBJ databases">
        <title>The improved chromosome-level genome for the pearl oyster Pinctada fucata martensii using PacBio sequencing and Hi-C.</title>
        <authorList>
            <person name="Zheng Z."/>
        </authorList>
    </citation>
    <scope>NUCLEOTIDE SEQUENCE</scope>
    <source>
        <strain evidence="1">ZZ-2019</strain>
        <tissue evidence="1">Adductor muscle</tissue>
    </source>
</reference>
<keyword evidence="2" id="KW-1185">Reference proteome</keyword>
<organism evidence="1 2">
    <name type="scientific">Pinctada imbricata</name>
    <name type="common">Atlantic pearl-oyster</name>
    <name type="synonym">Pinctada martensii</name>
    <dbReference type="NCBI Taxonomy" id="66713"/>
    <lineage>
        <taxon>Eukaryota</taxon>
        <taxon>Metazoa</taxon>
        <taxon>Spiralia</taxon>
        <taxon>Lophotrochozoa</taxon>
        <taxon>Mollusca</taxon>
        <taxon>Bivalvia</taxon>
        <taxon>Autobranchia</taxon>
        <taxon>Pteriomorphia</taxon>
        <taxon>Pterioida</taxon>
        <taxon>Pterioidea</taxon>
        <taxon>Pteriidae</taxon>
        <taxon>Pinctada</taxon>
    </lineage>
</organism>